<evidence type="ECO:0000256" key="5">
    <source>
        <dbReference type="RuleBase" id="RU363032"/>
    </source>
</evidence>
<feature type="domain" description="ABC transmembrane type-1" evidence="6">
    <location>
        <begin position="265"/>
        <end position="463"/>
    </location>
</feature>
<evidence type="ECO:0000313" key="7">
    <source>
        <dbReference type="EMBL" id="AEE93065.1"/>
    </source>
</evidence>
<comment type="similarity">
    <text evidence="5">Belongs to the binding-protein-dependent transport system permease family.</text>
</comment>
<feature type="transmembrane region" description="Helical" evidence="5">
    <location>
        <begin position="441"/>
        <end position="462"/>
    </location>
</feature>
<dbReference type="EMBL" id="CP002535">
    <property type="protein sequence ID" value="AEE93065.1"/>
    <property type="molecule type" value="Genomic_DNA"/>
</dbReference>
<feature type="transmembrane region" description="Helical" evidence="5">
    <location>
        <begin position="334"/>
        <end position="353"/>
    </location>
</feature>
<dbReference type="RefSeq" id="WP_013774982.1">
    <property type="nucleotide sequence ID" value="NC_015518.1"/>
</dbReference>
<dbReference type="PANTHER" id="PTHR42729:SF1">
    <property type="entry name" value="OLIGO_DIPEPTIDE TRANSPORT, PERMEASE PROTEIN (DPPC-2)"/>
    <property type="match status" value="1"/>
</dbReference>
<keyword evidence="8" id="KW-1185">Reference proteome</keyword>
<accession>F4B4H6</accession>
<dbReference type="GO" id="GO:0005886">
    <property type="term" value="C:plasma membrane"/>
    <property type="evidence" value="ECO:0007669"/>
    <property type="project" value="UniProtKB-SubCell"/>
</dbReference>
<organism evidence="7 8">
    <name type="scientific">Acidianus hospitalis (strain W1)</name>
    <dbReference type="NCBI Taxonomy" id="933801"/>
    <lineage>
        <taxon>Archaea</taxon>
        <taxon>Thermoproteota</taxon>
        <taxon>Thermoprotei</taxon>
        <taxon>Sulfolobales</taxon>
        <taxon>Sulfolobaceae</taxon>
        <taxon>Acidianus</taxon>
    </lineage>
</organism>
<dbReference type="InterPro" id="IPR000515">
    <property type="entry name" value="MetI-like"/>
</dbReference>
<sequence>MNRTLKVLISQKSFIVSVVLIGSIVGLALYSLTFGNYNPYNPSSVVAGRFAVPAWATIFPQYKDLPPDISKYLTPSMPIKQYNSTSYDVIVAPNSEKVINFPIDWKYTTPKCGFEISFNLKPIVECSKQFFMINTTWTLPNGTSYDLATLMPSSYSIYYFSTYYCFIQVNKTFDMYYGTLRLICHSVYLCSLPIEQRTVYSVYLPLLMFPKEGLYNLSLIIINNSSKPLTIIFTRPHFSVIGETYGLLGTDDNGAPVFKEFAIGARLDLEIALFASVLIVLIGAVFGMISGYYGGKIDLSIVGLTDFFLLIPGLPLLIALETALIKSGIHMSKLLLIIILISILSWPGTSRIIRSQTLSIRNRTFIEASRALGLNNLRIIARHVVPNLIPIIAAQVAYDVPTVILIESGLDFLGLGILCYPTWGNMLGFASHTVSSANGFAWWWVLPPGIGIIVLSAAFFYLGNAFIKAFSPSE</sequence>
<reference evidence="7 8" key="1">
    <citation type="journal article" date="2011" name="Extremophiles">
        <title>Genomic analysis of Acidianus hospitalis W1 a host for studying crenarchaeal virus and plasmid life cycles.</title>
        <authorList>
            <person name="You X.Y."/>
            <person name="Liu C."/>
            <person name="Wang S.Y."/>
            <person name="Jiang C.Y."/>
            <person name="Shah S.A."/>
            <person name="Prangishvili D."/>
            <person name="She Q."/>
            <person name="Liu S.J."/>
            <person name="Garrett R.A."/>
        </authorList>
    </citation>
    <scope>NUCLEOTIDE SEQUENCE [LARGE SCALE GENOMIC DNA]</scope>
    <source>
        <strain evidence="7 8">W1</strain>
    </source>
</reference>
<feature type="transmembrane region" description="Helical" evidence="5">
    <location>
        <begin position="299"/>
        <end position="322"/>
    </location>
</feature>
<dbReference type="CDD" id="cd06261">
    <property type="entry name" value="TM_PBP2"/>
    <property type="match status" value="1"/>
</dbReference>
<dbReference type="Proteomes" id="UP000008458">
    <property type="component" value="Chromosome"/>
</dbReference>
<dbReference type="Gene3D" id="1.10.3720.10">
    <property type="entry name" value="MetI-like"/>
    <property type="match status" value="1"/>
</dbReference>
<keyword evidence="5" id="KW-0813">Transport</keyword>
<name>F4B4H6_ACIHW</name>
<keyword evidence="4 5" id="KW-0472">Membrane</keyword>
<evidence type="ECO:0000256" key="1">
    <source>
        <dbReference type="ARBA" id="ARBA00004141"/>
    </source>
</evidence>
<feature type="transmembrane region" description="Helical" evidence="5">
    <location>
        <begin position="271"/>
        <end position="293"/>
    </location>
</feature>
<dbReference type="AlphaFoldDB" id="F4B4H6"/>
<feature type="transmembrane region" description="Helical" evidence="5">
    <location>
        <begin position="12"/>
        <end position="32"/>
    </location>
</feature>
<evidence type="ECO:0000256" key="3">
    <source>
        <dbReference type="ARBA" id="ARBA00022989"/>
    </source>
</evidence>
<dbReference type="HOGENOM" id="CLU_028518_10_0_2"/>
<dbReference type="OrthoDB" id="312811at2157"/>
<dbReference type="Pfam" id="PF00528">
    <property type="entry name" value="BPD_transp_1"/>
    <property type="match status" value="1"/>
</dbReference>
<dbReference type="STRING" id="933801.Ahos_0173"/>
<keyword evidence="2 5" id="KW-0812">Transmembrane</keyword>
<evidence type="ECO:0000256" key="2">
    <source>
        <dbReference type="ARBA" id="ARBA00022692"/>
    </source>
</evidence>
<reference key="2">
    <citation type="journal article" date="2011" name="Extremophiles">
        <title>Genomic analyses of Acidianus hospitalis W1 a host for studying crenarchaeal virus and plasmid life cycles.</title>
        <authorList>
            <person name="You X.Y."/>
            <person name="Liu C."/>
            <person name="Wang S.Y."/>
            <person name="Jiang C.Y."/>
            <person name="Shah S.A."/>
            <person name="Prangishvili D."/>
            <person name="Liu S.J."/>
            <person name="Garrett R.A."/>
        </authorList>
    </citation>
    <scope>NUCLEOTIDE SEQUENCE</scope>
    <source>
        <strain>W1</strain>
    </source>
</reference>
<keyword evidence="3 5" id="KW-1133">Transmembrane helix</keyword>
<comment type="subcellular location">
    <subcellularLocation>
        <location evidence="5">Cell membrane</location>
        <topology evidence="5">Multi-pass membrane protein</topology>
    </subcellularLocation>
    <subcellularLocation>
        <location evidence="1">Membrane</location>
        <topology evidence="1">Multi-pass membrane protein</topology>
    </subcellularLocation>
</comment>
<dbReference type="GeneID" id="10599613"/>
<dbReference type="KEGG" id="aho:Ahos_0173"/>
<dbReference type="PROSITE" id="PS50928">
    <property type="entry name" value="ABC_TM1"/>
    <property type="match status" value="1"/>
</dbReference>
<dbReference type="InterPro" id="IPR035906">
    <property type="entry name" value="MetI-like_sf"/>
</dbReference>
<dbReference type="GO" id="GO:0055085">
    <property type="term" value="P:transmembrane transport"/>
    <property type="evidence" value="ECO:0007669"/>
    <property type="project" value="InterPro"/>
</dbReference>
<dbReference type="PANTHER" id="PTHR42729">
    <property type="entry name" value="OLIGO/DIPEPTIDE TRANSPORT, PERMEASE PROTEIN (DPPC-2)"/>
    <property type="match status" value="1"/>
</dbReference>
<evidence type="ECO:0000256" key="4">
    <source>
        <dbReference type="ARBA" id="ARBA00023136"/>
    </source>
</evidence>
<dbReference type="SUPFAM" id="SSF161098">
    <property type="entry name" value="MetI-like"/>
    <property type="match status" value="1"/>
</dbReference>
<protein>
    <submittedName>
        <fullName evidence="7">Oligopeptide transporter permease</fullName>
    </submittedName>
</protein>
<evidence type="ECO:0000313" key="8">
    <source>
        <dbReference type="Proteomes" id="UP000008458"/>
    </source>
</evidence>
<proteinExistence type="inferred from homology"/>
<dbReference type="eggNOG" id="arCOG00749">
    <property type="taxonomic scope" value="Archaea"/>
</dbReference>
<evidence type="ECO:0000259" key="6">
    <source>
        <dbReference type="PROSITE" id="PS50928"/>
    </source>
</evidence>
<gene>
    <name evidence="7" type="ordered locus">Ahos_0173</name>
</gene>